<accession>A0A6N7YSD1</accession>
<dbReference type="Proteomes" id="UP000440096">
    <property type="component" value="Unassembled WGS sequence"/>
</dbReference>
<organism evidence="1 2">
    <name type="scientific">Amycolatopsis pithecellobii</name>
    <dbReference type="NCBI Taxonomy" id="664692"/>
    <lineage>
        <taxon>Bacteria</taxon>
        <taxon>Bacillati</taxon>
        <taxon>Actinomycetota</taxon>
        <taxon>Actinomycetes</taxon>
        <taxon>Pseudonocardiales</taxon>
        <taxon>Pseudonocardiaceae</taxon>
        <taxon>Amycolatopsis</taxon>
    </lineage>
</organism>
<proteinExistence type="predicted"/>
<dbReference type="EMBL" id="WMBA01000015">
    <property type="protein sequence ID" value="MTD54848.1"/>
    <property type="molecule type" value="Genomic_DNA"/>
</dbReference>
<sequence length="73" mass="8489">MLAYALLAVTTAAEARTAAPDGLIALTCNEIRRLLVVHVIEPARRITDRDAWSTWRRRHQYRAKVSYYQHQRP</sequence>
<dbReference type="AlphaFoldDB" id="A0A6N7YSD1"/>
<evidence type="ECO:0000313" key="1">
    <source>
        <dbReference type="EMBL" id="MTD54848.1"/>
    </source>
</evidence>
<gene>
    <name evidence="1" type="ORF">GKO32_12785</name>
</gene>
<comment type="caution">
    <text evidence="1">The sequence shown here is derived from an EMBL/GenBank/DDBJ whole genome shotgun (WGS) entry which is preliminary data.</text>
</comment>
<dbReference type="RefSeq" id="WP_154757043.1">
    <property type="nucleotide sequence ID" value="NZ_WMBA01000015.1"/>
</dbReference>
<keyword evidence="2" id="KW-1185">Reference proteome</keyword>
<evidence type="ECO:0000313" key="2">
    <source>
        <dbReference type="Proteomes" id="UP000440096"/>
    </source>
</evidence>
<reference evidence="1 2" key="1">
    <citation type="submission" date="2019-11" db="EMBL/GenBank/DDBJ databases">
        <title>Draft genome of Amycolatopsis RM579.</title>
        <authorList>
            <person name="Duangmal K."/>
            <person name="Mingma R."/>
        </authorList>
    </citation>
    <scope>NUCLEOTIDE SEQUENCE [LARGE SCALE GENOMIC DNA]</scope>
    <source>
        <strain evidence="1 2">RM579</strain>
    </source>
</reference>
<protein>
    <submittedName>
        <fullName evidence="1">Uncharacterized protein</fullName>
    </submittedName>
</protein>
<dbReference type="OrthoDB" id="3700476at2"/>
<name>A0A6N7YSD1_9PSEU</name>